<dbReference type="EMBL" id="JAPFFF010000009">
    <property type="protein sequence ID" value="KAK8881937.1"/>
    <property type="molecule type" value="Genomic_DNA"/>
</dbReference>
<evidence type="ECO:0000256" key="3">
    <source>
        <dbReference type="ARBA" id="ARBA00023163"/>
    </source>
</evidence>
<feature type="compositionally biased region" description="Acidic residues" evidence="5">
    <location>
        <begin position="339"/>
        <end position="348"/>
    </location>
</feature>
<keyword evidence="3" id="KW-0804">Transcription</keyword>
<evidence type="ECO:0000313" key="8">
    <source>
        <dbReference type="EMBL" id="KAK8881937.1"/>
    </source>
</evidence>
<dbReference type="SMART" id="SM00297">
    <property type="entry name" value="BROMO"/>
    <property type="match status" value="1"/>
</dbReference>
<dbReference type="Proteomes" id="UP001470230">
    <property type="component" value="Unassembled WGS sequence"/>
</dbReference>
<feature type="region of interest" description="Disordered" evidence="5">
    <location>
        <begin position="329"/>
        <end position="374"/>
    </location>
</feature>
<evidence type="ECO:0000256" key="1">
    <source>
        <dbReference type="ARBA" id="ARBA00023015"/>
    </source>
</evidence>
<feature type="compositionally biased region" description="Basic and acidic residues" evidence="5">
    <location>
        <begin position="196"/>
        <end position="211"/>
    </location>
</feature>
<protein>
    <recommendedName>
        <fullName evidence="10">Bromodomain containing protein</fullName>
    </recommendedName>
</protein>
<feature type="domain" description="Bromo" evidence="6">
    <location>
        <begin position="54"/>
        <end position="126"/>
    </location>
</feature>
<dbReference type="PRINTS" id="PR00503">
    <property type="entry name" value="BROMODOMAIN"/>
</dbReference>
<evidence type="ECO:0000256" key="2">
    <source>
        <dbReference type="ARBA" id="ARBA00023117"/>
    </source>
</evidence>
<dbReference type="PANTHER" id="PTHR45926">
    <property type="entry name" value="OSJNBA0053K19.4 PROTEIN"/>
    <property type="match status" value="1"/>
</dbReference>
<feature type="domain" description="NET" evidence="7">
    <location>
        <begin position="215"/>
        <end position="294"/>
    </location>
</feature>
<dbReference type="InterPro" id="IPR027353">
    <property type="entry name" value="NET_dom"/>
</dbReference>
<feature type="region of interest" description="Disordered" evidence="5">
    <location>
        <begin position="196"/>
        <end position="221"/>
    </location>
</feature>
<dbReference type="InterPro" id="IPR036427">
    <property type="entry name" value="Bromodomain-like_sf"/>
</dbReference>
<keyword evidence="2 4" id="KW-0103">Bromodomain</keyword>
<dbReference type="PROSITE" id="PS50014">
    <property type="entry name" value="BROMODOMAIN_2"/>
    <property type="match status" value="1"/>
</dbReference>
<dbReference type="Pfam" id="PF17035">
    <property type="entry name" value="BET"/>
    <property type="match status" value="1"/>
</dbReference>
<organism evidence="8 9">
    <name type="scientific">Tritrichomonas musculus</name>
    <dbReference type="NCBI Taxonomy" id="1915356"/>
    <lineage>
        <taxon>Eukaryota</taxon>
        <taxon>Metamonada</taxon>
        <taxon>Parabasalia</taxon>
        <taxon>Tritrichomonadida</taxon>
        <taxon>Tritrichomonadidae</taxon>
        <taxon>Tritrichomonas</taxon>
    </lineage>
</organism>
<keyword evidence="9" id="KW-1185">Reference proteome</keyword>
<dbReference type="InterPro" id="IPR038336">
    <property type="entry name" value="NET_sf"/>
</dbReference>
<dbReference type="PROSITE" id="PS51525">
    <property type="entry name" value="NET"/>
    <property type="match status" value="1"/>
</dbReference>
<dbReference type="SUPFAM" id="SSF47370">
    <property type="entry name" value="Bromodomain"/>
    <property type="match status" value="1"/>
</dbReference>
<evidence type="ECO:0000259" key="7">
    <source>
        <dbReference type="PROSITE" id="PS51525"/>
    </source>
</evidence>
<evidence type="ECO:0000313" key="9">
    <source>
        <dbReference type="Proteomes" id="UP001470230"/>
    </source>
</evidence>
<dbReference type="InterPro" id="IPR018359">
    <property type="entry name" value="Bromodomain_CS"/>
</dbReference>
<comment type="caution">
    <text evidence="8">The sequence shown here is derived from an EMBL/GenBank/DDBJ whole genome shotgun (WGS) entry which is preliminary data.</text>
</comment>
<dbReference type="Gene3D" id="1.20.920.10">
    <property type="entry name" value="Bromodomain-like"/>
    <property type="match status" value="1"/>
</dbReference>
<feature type="compositionally biased region" description="Low complexity" evidence="5">
    <location>
        <begin position="349"/>
        <end position="368"/>
    </location>
</feature>
<dbReference type="Gene3D" id="1.20.1270.220">
    <property type="match status" value="1"/>
</dbReference>
<reference evidence="8 9" key="1">
    <citation type="submission" date="2024-04" db="EMBL/GenBank/DDBJ databases">
        <title>Tritrichomonas musculus Genome.</title>
        <authorList>
            <person name="Alves-Ferreira E."/>
            <person name="Grigg M."/>
            <person name="Lorenzi H."/>
            <person name="Galac M."/>
        </authorList>
    </citation>
    <scope>NUCLEOTIDE SEQUENCE [LARGE SCALE GENOMIC DNA]</scope>
    <source>
        <strain evidence="8 9">EAF2021</strain>
    </source>
</reference>
<gene>
    <name evidence="8" type="ORF">M9Y10_044575</name>
</gene>
<evidence type="ECO:0000256" key="5">
    <source>
        <dbReference type="SAM" id="MobiDB-lite"/>
    </source>
</evidence>
<accession>A0ABR2JT34</accession>
<evidence type="ECO:0008006" key="10">
    <source>
        <dbReference type="Google" id="ProtNLM"/>
    </source>
</evidence>
<evidence type="ECO:0000259" key="6">
    <source>
        <dbReference type="PROSITE" id="PS50014"/>
    </source>
</evidence>
<proteinExistence type="predicted"/>
<keyword evidence="1" id="KW-0805">Transcription regulation</keyword>
<evidence type="ECO:0000256" key="4">
    <source>
        <dbReference type="PROSITE-ProRule" id="PRU00035"/>
    </source>
</evidence>
<dbReference type="InterPro" id="IPR001487">
    <property type="entry name" value="Bromodomain"/>
</dbReference>
<dbReference type="CDD" id="cd04369">
    <property type="entry name" value="Bromodomain"/>
    <property type="match status" value="1"/>
</dbReference>
<dbReference type="PROSITE" id="PS00633">
    <property type="entry name" value="BROMODOMAIN_1"/>
    <property type="match status" value="1"/>
</dbReference>
<name>A0ABR2JT34_9EUKA</name>
<sequence length="374" mass="42911">MSNKGRKYLFTFDHKNFEKRSRKVPPVKFTCQALASGALSPHLKLCSKFLSYLQNRKDTKDFHYPVPDDPIHIPDYYKIIKHPMDFSTVGRKIFDQEYPDLEAFKADIDLIWHNCITYNNINSILGRRALRLKSQFDEKWNLHASIIKNIGLSNESIELMSQTLRITTEEFNSSNPSMQMFRMPPYIKQKITQFDRVSKQSKPDKDREDRNTYSLPPENILNQPMTTKDKYELAVAIDTLPPELLGEVIEILAKAIDLKRDQEIDIPFSSLDNSTLRTIEAYVKHAKDKESSVRRMYQNDTIPAEKQLEILKAEQQRVIAALEQKKFLRSSSTTSEFTSENETEDTSGDSETSGDSTATTSGESNSESESGDDA</sequence>
<dbReference type="Pfam" id="PF00439">
    <property type="entry name" value="Bromodomain"/>
    <property type="match status" value="1"/>
</dbReference>